<dbReference type="InterPro" id="IPR052939">
    <property type="entry name" value="23S_rRNA_MeTrnsfrase_RlmA"/>
</dbReference>
<reference evidence="2 3" key="1">
    <citation type="submission" date="2013-02" db="EMBL/GenBank/DDBJ databases">
        <title>The Genome Sequence of Enterococcus phoeniculicola BAA-412.</title>
        <authorList>
            <consortium name="The Broad Institute Genome Sequencing Platform"/>
            <consortium name="The Broad Institute Genome Sequencing Center for Infectious Disease"/>
            <person name="Earl A.M."/>
            <person name="Gilmore M.S."/>
            <person name="Lebreton F."/>
            <person name="Walker B."/>
            <person name="Young S.K."/>
            <person name="Zeng Q."/>
            <person name="Gargeya S."/>
            <person name="Fitzgerald M."/>
            <person name="Haas B."/>
            <person name="Abouelleil A."/>
            <person name="Alvarado L."/>
            <person name="Arachchi H.M."/>
            <person name="Berlin A.M."/>
            <person name="Chapman S.B."/>
            <person name="Dewar J."/>
            <person name="Goldberg J."/>
            <person name="Griggs A."/>
            <person name="Gujja S."/>
            <person name="Hansen M."/>
            <person name="Howarth C."/>
            <person name="Imamovic A."/>
            <person name="Larimer J."/>
            <person name="McCowan C."/>
            <person name="Murphy C."/>
            <person name="Neiman D."/>
            <person name="Pearson M."/>
            <person name="Priest M."/>
            <person name="Roberts A."/>
            <person name="Saif S."/>
            <person name="Shea T."/>
            <person name="Sisk P."/>
            <person name="Sykes S."/>
            <person name="Wortman J."/>
            <person name="Nusbaum C."/>
            <person name="Birren B."/>
        </authorList>
    </citation>
    <scope>NUCLEOTIDE SEQUENCE [LARGE SCALE GENOMIC DNA]</scope>
    <source>
        <strain evidence="2 3">ATCC BAA-412</strain>
    </source>
</reference>
<dbReference type="InterPro" id="IPR029063">
    <property type="entry name" value="SAM-dependent_MTases_sf"/>
</dbReference>
<feature type="domain" description="Methyltransferase type 11" evidence="1">
    <location>
        <begin position="56"/>
        <end position="142"/>
    </location>
</feature>
<dbReference type="HOGENOM" id="CLU_091968_1_0_9"/>
<dbReference type="SUPFAM" id="SSF53335">
    <property type="entry name" value="S-adenosyl-L-methionine-dependent methyltransferases"/>
    <property type="match status" value="1"/>
</dbReference>
<dbReference type="Proteomes" id="UP000013785">
    <property type="component" value="Unassembled WGS sequence"/>
</dbReference>
<dbReference type="EMBL" id="AJAT01000018">
    <property type="protein sequence ID" value="EOL41727.1"/>
    <property type="molecule type" value="Genomic_DNA"/>
</dbReference>
<evidence type="ECO:0000313" key="3">
    <source>
        <dbReference type="Proteomes" id="UP000013785"/>
    </source>
</evidence>
<sequence>MDNKEKLNSWKKSEENQKSFQGWDFSYLDGNYYMEETPWCYETFIHEHLTNDCQLLDMGTGGGELLNSFHHPKEKTAVTEGWAPNYQLLLKTLKPQGVDVQFVEKNDQLNFSDCSFDLVSNSHESFSIEEVARVLKPDGYFITQQVGDLNGIQLSSKLIPGFQKLSFPLHLSTVVKELKQKGFTIIYANECYPVQKFYTMDALIYYVKTIPWEFPDFSVEKNFDELLAVEEELKRKGYIENREHRFIVVAKK</sequence>
<name>R3W227_9ENTE</name>
<evidence type="ECO:0000259" key="1">
    <source>
        <dbReference type="Pfam" id="PF08241"/>
    </source>
</evidence>
<dbReference type="RefSeq" id="WP_010769923.1">
    <property type="nucleotide sequence ID" value="NZ_ASWE01000001.1"/>
</dbReference>
<dbReference type="PANTHER" id="PTHR43460:SF1">
    <property type="entry name" value="METHYLTRANSFERASE TYPE 11 DOMAIN-CONTAINING PROTEIN"/>
    <property type="match status" value="1"/>
</dbReference>
<proteinExistence type="predicted"/>
<dbReference type="PATRIC" id="fig|1158610.3.peg.3282"/>
<dbReference type="eggNOG" id="COG0500">
    <property type="taxonomic scope" value="Bacteria"/>
</dbReference>
<keyword evidence="3" id="KW-1185">Reference proteome</keyword>
<gene>
    <name evidence="2" type="ORF">UC3_03292</name>
</gene>
<comment type="caution">
    <text evidence="2">The sequence shown here is derived from an EMBL/GenBank/DDBJ whole genome shotgun (WGS) entry which is preliminary data.</text>
</comment>
<dbReference type="Gene3D" id="3.40.50.150">
    <property type="entry name" value="Vaccinia Virus protein VP39"/>
    <property type="match status" value="1"/>
</dbReference>
<dbReference type="GO" id="GO:0008757">
    <property type="term" value="F:S-adenosylmethionine-dependent methyltransferase activity"/>
    <property type="evidence" value="ECO:0007669"/>
    <property type="project" value="InterPro"/>
</dbReference>
<protein>
    <recommendedName>
        <fullName evidence="1">Methyltransferase type 11 domain-containing protein</fullName>
    </recommendedName>
</protein>
<dbReference type="STRING" id="154621.RV11_GL002749"/>
<organism evidence="2 3">
    <name type="scientific">Enterococcus phoeniculicola ATCC BAA-412</name>
    <dbReference type="NCBI Taxonomy" id="1158610"/>
    <lineage>
        <taxon>Bacteria</taxon>
        <taxon>Bacillati</taxon>
        <taxon>Bacillota</taxon>
        <taxon>Bacilli</taxon>
        <taxon>Lactobacillales</taxon>
        <taxon>Enterococcaceae</taxon>
        <taxon>Enterococcus</taxon>
    </lineage>
</organism>
<dbReference type="InterPro" id="IPR013216">
    <property type="entry name" value="Methyltransf_11"/>
</dbReference>
<evidence type="ECO:0000313" key="2">
    <source>
        <dbReference type="EMBL" id="EOL41727.1"/>
    </source>
</evidence>
<dbReference type="OrthoDB" id="9795864at2"/>
<dbReference type="PANTHER" id="PTHR43460">
    <property type="entry name" value="METHYLTRANSFERASE"/>
    <property type="match status" value="1"/>
</dbReference>
<dbReference type="AlphaFoldDB" id="R3W227"/>
<dbReference type="Pfam" id="PF08241">
    <property type="entry name" value="Methyltransf_11"/>
    <property type="match status" value="1"/>
</dbReference>
<accession>R3W227</accession>